<name>A0A8T1W7R9_9STRA</name>
<evidence type="ECO:0000313" key="3">
    <source>
        <dbReference type="Proteomes" id="UP000694044"/>
    </source>
</evidence>
<reference evidence="2" key="1">
    <citation type="submission" date="2021-02" db="EMBL/GenBank/DDBJ databases">
        <authorList>
            <person name="Palmer J.M."/>
        </authorList>
    </citation>
    <scope>NUCLEOTIDE SEQUENCE</scope>
    <source>
        <strain evidence="2">SCRP734</strain>
    </source>
</reference>
<feature type="transmembrane region" description="Helical" evidence="1">
    <location>
        <begin position="43"/>
        <end position="63"/>
    </location>
</feature>
<organism evidence="2 3">
    <name type="scientific">Phytophthora pseudosyringae</name>
    <dbReference type="NCBI Taxonomy" id="221518"/>
    <lineage>
        <taxon>Eukaryota</taxon>
        <taxon>Sar</taxon>
        <taxon>Stramenopiles</taxon>
        <taxon>Oomycota</taxon>
        <taxon>Peronosporomycetes</taxon>
        <taxon>Peronosporales</taxon>
        <taxon>Peronosporaceae</taxon>
        <taxon>Phytophthora</taxon>
    </lineage>
</organism>
<keyword evidence="1" id="KW-0812">Transmembrane</keyword>
<sequence length="115" mass="12665">MERTCSFFSGPPLLVEGLWLGLGGGPGIVQAVARLRWSPSPELLLLLKLLQLLALLSLLLRAIKLRQALGFFLRLLLLLRATLFRFRRRWPSSPAVLPVLGCDAQPLALPCAVRG</sequence>
<keyword evidence="1" id="KW-0472">Membrane</keyword>
<dbReference type="EMBL" id="JAGDFM010000043">
    <property type="protein sequence ID" value="KAG7389557.1"/>
    <property type="molecule type" value="Genomic_DNA"/>
</dbReference>
<accession>A0A8T1W7R9</accession>
<evidence type="ECO:0000256" key="1">
    <source>
        <dbReference type="SAM" id="Phobius"/>
    </source>
</evidence>
<dbReference type="Proteomes" id="UP000694044">
    <property type="component" value="Unassembled WGS sequence"/>
</dbReference>
<comment type="caution">
    <text evidence="2">The sequence shown here is derived from an EMBL/GenBank/DDBJ whole genome shotgun (WGS) entry which is preliminary data.</text>
</comment>
<dbReference type="AlphaFoldDB" id="A0A8T1W7R9"/>
<evidence type="ECO:0000313" key="2">
    <source>
        <dbReference type="EMBL" id="KAG7389557.1"/>
    </source>
</evidence>
<keyword evidence="3" id="KW-1185">Reference proteome</keyword>
<proteinExistence type="predicted"/>
<gene>
    <name evidence="2" type="ORF">PHYPSEUDO_010202</name>
</gene>
<protein>
    <submittedName>
        <fullName evidence="2">Uncharacterized protein</fullName>
    </submittedName>
</protein>
<keyword evidence="1" id="KW-1133">Transmembrane helix</keyword>